<dbReference type="InterPro" id="IPR001647">
    <property type="entry name" value="HTH_TetR"/>
</dbReference>
<keyword evidence="1" id="KW-0805">Transcription regulation</keyword>
<dbReference type="PANTHER" id="PTHR47506">
    <property type="entry name" value="TRANSCRIPTIONAL REGULATORY PROTEIN"/>
    <property type="match status" value="1"/>
</dbReference>
<reference evidence="6" key="1">
    <citation type="submission" date="2022-07" db="EMBL/GenBank/DDBJ databases">
        <title>Pseudomonas nunamit sp. nov. an antifungal species isolated from Greenland.</title>
        <authorList>
            <person name="Ntana F."/>
            <person name="Hennessy R.C."/>
            <person name="Zervas A."/>
            <person name="Stougaard P."/>
        </authorList>
    </citation>
    <scope>NUCLEOTIDE SEQUENCE</scope>
    <source>
        <strain evidence="6">In5</strain>
    </source>
</reference>
<evidence type="ECO:0000256" key="2">
    <source>
        <dbReference type="ARBA" id="ARBA00023125"/>
    </source>
</evidence>
<dbReference type="InterPro" id="IPR036271">
    <property type="entry name" value="Tet_transcr_reg_TetR-rel_C_sf"/>
</dbReference>
<gene>
    <name evidence="6" type="ORF">NK667_31720</name>
</gene>
<dbReference type="EMBL" id="CP101125">
    <property type="protein sequence ID" value="UTO14648.1"/>
    <property type="molecule type" value="Genomic_DNA"/>
</dbReference>
<protein>
    <submittedName>
        <fullName evidence="6">TetR/AcrR family transcriptional regulator</fullName>
    </submittedName>
</protein>
<feature type="DNA-binding region" description="H-T-H motif" evidence="4">
    <location>
        <begin position="55"/>
        <end position="74"/>
    </location>
</feature>
<evidence type="ECO:0000313" key="7">
    <source>
        <dbReference type="Proteomes" id="UP001059607"/>
    </source>
</evidence>
<evidence type="ECO:0000313" key="6">
    <source>
        <dbReference type="EMBL" id="UTO14648.1"/>
    </source>
</evidence>
<accession>A0ABY5EHE0</accession>
<dbReference type="Gene3D" id="1.10.357.10">
    <property type="entry name" value="Tetracycline Repressor, domain 2"/>
    <property type="match status" value="1"/>
</dbReference>
<dbReference type="Pfam" id="PF00440">
    <property type="entry name" value="TetR_N"/>
    <property type="match status" value="1"/>
</dbReference>
<dbReference type="PANTHER" id="PTHR47506:SF10">
    <property type="entry name" value="TRANSCRIPTIONAL REGULATORY PROTEIN"/>
    <property type="match status" value="1"/>
</dbReference>
<proteinExistence type="predicted"/>
<evidence type="ECO:0000259" key="5">
    <source>
        <dbReference type="PROSITE" id="PS50977"/>
    </source>
</evidence>
<keyword evidence="2 4" id="KW-0238">DNA-binding</keyword>
<evidence type="ECO:0000256" key="4">
    <source>
        <dbReference type="PROSITE-ProRule" id="PRU00335"/>
    </source>
</evidence>
<dbReference type="PROSITE" id="PS50977">
    <property type="entry name" value="HTH_TETR_2"/>
    <property type="match status" value="1"/>
</dbReference>
<dbReference type="Pfam" id="PF16925">
    <property type="entry name" value="TetR_C_13"/>
    <property type="match status" value="1"/>
</dbReference>
<keyword evidence="3" id="KW-0804">Transcription</keyword>
<dbReference type="InterPro" id="IPR011075">
    <property type="entry name" value="TetR_C"/>
</dbReference>
<dbReference type="RefSeq" id="WP_236708648.1">
    <property type="nucleotide sequence ID" value="NZ_CP101125.1"/>
</dbReference>
<feature type="domain" description="HTH tetR-type" evidence="5">
    <location>
        <begin position="32"/>
        <end position="92"/>
    </location>
</feature>
<dbReference type="Proteomes" id="UP001059607">
    <property type="component" value="Chromosome"/>
</dbReference>
<organism evidence="6 7">
    <name type="scientific">Pseudomonas nunensis</name>
    <dbReference type="NCBI Taxonomy" id="2961896"/>
    <lineage>
        <taxon>Bacteria</taxon>
        <taxon>Pseudomonadati</taxon>
        <taxon>Pseudomonadota</taxon>
        <taxon>Gammaproteobacteria</taxon>
        <taxon>Pseudomonadales</taxon>
        <taxon>Pseudomonadaceae</taxon>
        <taxon>Pseudomonas</taxon>
    </lineage>
</organism>
<name>A0ABY5EHE0_9PSED</name>
<sequence>MQNEPDCHFLIMPNIEIAKKPASPPGRGRPREFDVDSVCEVVAQVFWARGYRGTSLDEICKATGLMRGSLYGAFGDKHGMLLAAIEHYSNGSIAQLAARLNTIEPADQSLRAALMHYTRSASALEELDGCFIVNTTLEMMPEDTALYARIESFMSRTLTLLTATVIRGQSEGVFNAALDEKTVGDYLLCMIQGLRVFGKMVHEESRLTAIVDMSMASIARR</sequence>
<dbReference type="Gene3D" id="1.10.10.60">
    <property type="entry name" value="Homeodomain-like"/>
    <property type="match status" value="1"/>
</dbReference>
<evidence type="ECO:0000256" key="3">
    <source>
        <dbReference type="ARBA" id="ARBA00023163"/>
    </source>
</evidence>
<dbReference type="InterPro" id="IPR009057">
    <property type="entry name" value="Homeodomain-like_sf"/>
</dbReference>
<dbReference type="SUPFAM" id="SSF46689">
    <property type="entry name" value="Homeodomain-like"/>
    <property type="match status" value="1"/>
</dbReference>
<dbReference type="SUPFAM" id="SSF48498">
    <property type="entry name" value="Tetracyclin repressor-like, C-terminal domain"/>
    <property type="match status" value="1"/>
</dbReference>
<keyword evidence="7" id="KW-1185">Reference proteome</keyword>
<evidence type="ECO:0000256" key="1">
    <source>
        <dbReference type="ARBA" id="ARBA00023015"/>
    </source>
</evidence>